<dbReference type="GO" id="GO:0005524">
    <property type="term" value="F:ATP binding"/>
    <property type="evidence" value="ECO:0007669"/>
    <property type="project" value="UniProtKB-KW"/>
</dbReference>
<dbReference type="InterPro" id="IPR050625">
    <property type="entry name" value="ParA/MinD_ATPase"/>
</dbReference>
<dbReference type="PANTHER" id="PTHR43384">
    <property type="entry name" value="SEPTUM SITE-DETERMINING PROTEIN MIND HOMOLOG, CHLOROPLASTIC-RELATED"/>
    <property type="match status" value="1"/>
</dbReference>
<comment type="caution">
    <text evidence="5">The sequence shown here is derived from an EMBL/GenBank/DDBJ whole genome shotgun (WGS) entry which is preliminary data.</text>
</comment>
<evidence type="ECO:0000256" key="3">
    <source>
        <dbReference type="SAM" id="MobiDB-lite"/>
    </source>
</evidence>
<dbReference type="GO" id="GO:0005829">
    <property type="term" value="C:cytosol"/>
    <property type="evidence" value="ECO:0007669"/>
    <property type="project" value="TreeGrafter"/>
</dbReference>
<feature type="domain" description="CobQ/CobB/MinD/ParA nucleotide binding" evidence="4">
    <location>
        <begin position="50"/>
        <end position="265"/>
    </location>
</feature>
<dbReference type="AlphaFoldDB" id="A0A1J5SWH7"/>
<dbReference type="InterPro" id="IPR002586">
    <property type="entry name" value="CobQ/CobB/MinD/ParA_Nub-bd_dom"/>
</dbReference>
<keyword evidence="1" id="KW-0547">Nucleotide-binding</keyword>
<dbReference type="PANTHER" id="PTHR43384:SF4">
    <property type="entry name" value="CELLULOSE BIOSYNTHESIS PROTEIN BCSQ-RELATED"/>
    <property type="match status" value="1"/>
</dbReference>
<dbReference type="EMBL" id="MLJW01000047">
    <property type="protein sequence ID" value="OIR05948.1"/>
    <property type="molecule type" value="Genomic_DNA"/>
</dbReference>
<reference evidence="5" key="1">
    <citation type="submission" date="2016-10" db="EMBL/GenBank/DDBJ databases">
        <title>Sequence of Gallionella enrichment culture.</title>
        <authorList>
            <person name="Poehlein A."/>
            <person name="Muehling M."/>
            <person name="Daniel R."/>
        </authorList>
    </citation>
    <scope>NUCLEOTIDE SEQUENCE</scope>
</reference>
<dbReference type="SUPFAM" id="SSF52540">
    <property type="entry name" value="P-loop containing nucleoside triphosphate hydrolases"/>
    <property type="match status" value="1"/>
</dbReference>
<evidence type="ECO:0000259" key="4">
    <source>
        <dbReference type="Pfam" id="PF01656"/>
    </source>
</evidence>
<dbReference type="GO" id="GO:0051782">
    <property type="term" value="P:negative regulation of cell division"/>
    <property type="evidence" value="ECO:0007669"/>
    <property type="project" value="TreeGrafter"/>
</dbReference>
<sequence>MRSDPLANAPSSQSLPADGRGGERDRRSYDSDQAAGLRRLLARSSSRVVTVVGARDGLGATSIVVNLAAVLGNSGKDVLVLDENLSQDNVANTLALKARHDLLHVVRGDKAWQDVILSAAQGVRVLPVARAIQSLPKLNELERDRLLESLCAAAKDMDVVLVDAARAGHSVCASLSGDEPLLLVLNATASGITESYALLKQMAMHNGRQAFDIVVNKVGSEREALAIFDNMAQVAGRHLQVHLEYLGHIPVDEKLKRATQLGRPVIEAFPAAQSSYAMREIAQGLLRAPRVSDEGHDVLGSVMQRMMRQSRPANNTMAIT</sequence>
<evidence type="ECO:0000313" key="5">
    <source>
        <dbReference type="EMBL" id="OIR05948.1"/>
    </source>
</evidence>
<dbReference type="Pfam" id="PF01656">
    <property type="entry name" value="CbiA"/>
    <property type="match status" value="1"/>
</dbReference>
<dbReference type="Gene3D" id="3.40.50.300">
    <property type="entry name" value="P-loop containing nucleotide triphosphate hydrolases"/>
    <property type="match status" value="1"/>
</dbReference>
<protein>
    <submittedName>
        <fullName evidence="5">Flagellum site-determining protein YlxH</fullName>
    </submittedName>
</protein>
<feature type="region of interest" description="Disordered" evidence="3">
    <location>
        <begin position="1"/>
        <end position="31"/>
    </location>
</feature>
<keyword evidence="2" id="KW-0067">ATP-binding</keyword>
<evidence type="ECO:0000256" key="1">
    <source>
        <dbReference type="ARBA" id="ARBA00022741"/>
    </source>
</evidence>
<name>A0A1J5SWH7_9ZZZZ</name>
<organism evidence="5">
    <name type="scientific">mine drainage metagenome</name>
    <dbReference type="NCBI Taxonomy" id="410659"/>
    <lineage>
        <taxon>unclassified sequences</taxon>
        <taxon>metagenomes</taxon>
        <taxon>ecological metagenomes</taxon>
    </lineage>
</organism>
<evidence type="ECO:0000256" key="2">
    <source>
        <dbReference type="ARBA" id="ARBA00022840"/>
    </source>
</evidence>
<accession>A0A1J5SWH7</accession>
<gene>
    <name evidence="5" type="primary">ylxH_3</name>
    <name evidence="5" type="ORF">GALL_120770</name>
</gene>
<proteinExistence type="predicted"/>
<dbReference type="InterPro" id="IPR027417">
    <property type="entry name" value="P-loop_NTPase"/>
</dbReference>
<dbReference type="GO" id="GO:0016887">
    <property type="term" value="F:ATP hydrolysis activity"/>
    <property type="evidence" value="ECO:0007669"/>
    <property type="project" value="TreeGrafter"/>
</dbReference>
<dbReference type="GO" id="GO:0009898">
    <property type="term" value="C:cytoplasmic side of plasma membrane"/>
    <property type="evidence" value="ECO:0007669"/>
    <property type="project" value="TreeGrafter"/>
</dbReference>
<feature type="compositionally biased region" description="Basic and acidic residues" evidence="3">
    <location>
        <begin position="20"/>
        <end position="30"/>
    </location>
</feature>